<comment type="caution">
    <text evidence="1">The sequence shown here is derived from an EMBL/GenBank/DDBJ whole genome shotgun (WGS) entry which is preliminary data.</text>
</comment>
<dbReference type="Proteomes" id="UP000749559">
    <property type="component" value="Unassembled WGS sequence"/>
</dbReference>
<proteinExistence type="predicted"/>
<protein>
    <submittedName>
        <fullName evidence="1">Uncharacterized protein</fullName>
    </submittedName>
</protein>
<dbReference type="OrthoDB" id="6328115at2759"/>
<dbReference type="AlphaFoldDB" id="A0A8J1TRJ0"/>
<evidence type="ECO:0000313" key="2">
    <source>
        <dbReference type="Proteomes" id="UP000749559"/>
    </source>
</evidence>
<reference evidence="1" key="1">
    <citation type="submission" date="2022-03" db="EMBL/GenBank/DDBJ databases">
        <authorList>
            <person name="Martin C."/>
        </authorList>
    </citation>
    <scope>NUCLEOTIDE SEQUENCE</scope>
</reference>
<evidence type="ECO:0000313" key="1">
    <source>
        <dbReference type="EMBL" id="CAH1776229.1"/>
    </source>
</evidence>
<dbReference type="EMBL" id="CAIIXF020000001">
    <property type="protein sequence ID" value="CAH1776229.1"/>
    <property type="molecule type" value="Genomic_DNA"/>
</dbReference>
<sequence>MIVQGWAWGVFYLAIFVGFHHVQVVAQEDNWCATEGVLEGRLPQIDYTDSDTTGTSLTVQQKTDLEVLFSSNGPVVTVWSQYLDNTQLCTPSEIANTYSLCQDRAAAFEALETHENKVKADISIIQNMINTLVAPGDTTLRTKLEVTLALLQDILALIERQEPHFLTGFDCVSDEQCTEGRRNICAGCTCVECETNADCSAKDLQKPFCKPSSGMQVCGDPHIKQSIRGANQKLCYDIVGAAGKLYEFLDDNGMEIIAKFISGGNSSDTSLVDYVSDIYIKMEHVQIHFESRLISVHEVGKPVEKFRWATGRITTSIGWIDVSKKQVKVYLMDGATTVHVIRKGLSRKVPFLNFGVVEQHGLSYKATGIMGSLGNEAEFVSEEGKQMLSWSGHRFPVGGGENICLKVDPFYEDKFNKLLERFQIDDIKIDEEVDDVNSTY</sequence>
<gene>
    <name evidence="1" type="ORF">OFUS_LOCUS3424</name>
</gene>
<keyword evidence="2" id="KW-1185">Reference proteome</keyword>
<accession>A0A8J1TRJ0</accession>
<organism evidence="1 2">
    <name type="scientific">Owenia fusiformis</name>
    <name type="common">Polychaete worm</name>
    <dbReference type="NCBI Taxonomy" id="6347"/>
    <lineage>
        <taxon>Eukaryota</taxon>
        <taxon>Metazoa</taxon>
        <taxon>Spiralia</taxon>
        <taxon>Lophotrochozoa</taxon>
        <taxon>Annelida</taxon>
        <taxon>Polychaeta</taxon>
        <taxon>Sedentaria</taxon>
        <taxon>Canalipalpata</taxon>
        <taxon>Sabellida</taxon>
        <taxon>Oweniida</taxon>
        <taxon>Oweniidae</taxon>
        <taxon>Owenia</taxon>
    </lineage>
</organism>
<name>A0A8J1TRJ0_OWEFU</name>